<organism evidence="4 5">
    <name type="scientific">Sedimentitalea todarodis</name>
    <dbReference type="NCBI Taxonomy" id="1631240"/>
    <lineage>
        <taxon>Bacteria</taxon>
        <taxon>Pseudomonadati</taxon>
        <taxon>Pseudomonadota</taxon>
        <taxon>Alphaproteobacteria</taxon>
        <taxon>Rhodobacterales</taxon>
        <taxon>Paracoccaceae</taxon>
        <taxon>Sedimentitalea</taxon>
    </lineage>
</organism>
<reference evidence="5" key="1">
    <citation type="submission" date="2023-05" db="EMBL/GenBank/DDBJ databases">
        <title>Sedimentitalea sp. nov. JM2-8.</title>
        <authorList>
            <person name="Huang J."/>
        </authorList>
    </citation>
    <scope>NUCLEOTIDE SEQUENCE [LARGE SCALE GENOMIC DNA]</scope>
    <source>
        <strain evidence="5">KHS03</strain>
    </source>
</reference>
<evidence type="ECO:0000313" key="4">
    <source>
        <dbReference type="EMBL" id="MDU9002240.1"/>
    </source>
</evidence>
<dbReference type="PROSITE" id="PS51186">
    <property type="entry name" value="GNAT"/>
    <property type="match status" value="1"/>
</dbReference>
<dbReference type="Gene3D" id="3.40.630.30">
    <property type="match status" value="1"/>
</dbReference>
<evidence type="ECO:0000313" key="5">
    <source>
        <dbReference type="Proteomes" id="UP001255416"/>
    </source>
</evidence>
<proteinExistence type="predicted"/>
<name>A0ABU3V7V5_9RHOB</name>
<evidence type="ECO:0000256" key="1">
    <source>
        <dbReference type="ARBA" id="ARBA00022679"/>
    </source>
</evidence>
<keyword evidence="1 4" id="KW-0808">Transferase</keyword>
<dbReference type="CDD" id="cd04301">
    <property type="entry name" value="NAT_SF"/>
    <property type="match status" value="1"/>
</dbReference>
<gene>
    <name evidence="4" type="ORF">QO231_00085</name>
</gene>
<dbReference type="EMBL" id="JASMWN010000001">
    <property type="protein sequence ID" value="MDU9002240.1"/>
    <property type="molecule type" value="Genomic_DNA"/>
</dbReference>
<dbReference type="Proteomes" id="UP001255416">
    <property type="component" value="Unassembled WGS sequence"/>
</dbReference>
<dbReference type="SUPFAM" id="SSF55729">
    <property type="entry name" value="Acyl-CoA N-acyltransferases (Nat)"/>
    <property type="match status" value="1"/>
</dbReference>
<dbReference type="PANTHER" id="PTHR43800:SF1">
    <property type="entry name" value="PEPTIDYL-LYSINE N-ACETYLTRANSFERASE YJAB"/>
    <property type="match status" value="1"/>
</dbReference>
<accession>A0ABU3V7V5</accession>
<dbReference type="PANTHER" id="PTHR43800">
    <property type="entry name" value="PEPTIDYL-LYSINE N-ACETYLTRANSFERASE YJAB"/>
    <property type="match status" value="1"/>
</dbReference>
<dbReference type="RefSeq" id="WP_316771729.1">
    <property type="nucleotide sequence ID" value="NZ_JASMWN010000001.1"/>
</dbReference>
<feature type="domain" description="N-acetyltransferase" evidence="3">
    <location>
        <begin position="6"/>
        <end position="144"/>
    </location>
</feature>
<evidence type="ECO:0000256" key="2">
    <source>
        <dbReference type="ARBA" id="ARBA00023315"/>
    </source>
</evidence>
<protein>
    <submittedName>
        <fullName evidence="4">GNAT family N-acetyltransferase</fullName>
        <ecNumber evidence="4">2.3.1.-</ecNumber>
    </submittedName>
</protein>
<dbReference type="InterPro" id="IPR000182">
    <property type="entry name" value="GNAT_dom"/>
</dbReference>
<sequence length="148" mass="16293">MKTSKTSIRAYREGDIELVMAAWRNANALAHPFLTAGFVAELEQDIRHTYVPMAETYVLEENGDVVGFIALLGNEIGGLFLDPSRHGRGYGKALVTFAVDLKGPLTVDVFRDNRIGRAFYDRVGFAFVAEELHEASGQMSRKLAMPGA</sequence>
<comment type="caution">
    <text evidence="4">The sequence shown here is derived from an EMBL/GenBank/DDBJ whole genome shotgun (WGS) entry which is preliminary data.</text>
</comment>
<dbReference type="EC" id="2.3.1.-" evidence="4"/>
<dbReference type="InterPro" id="IPR016181">
    <property type="entry name" value="Acyl_CoA_acyltransferase"/>
</dbReference>
<dbReference type="Pfam" id="PF13508">
    <property type="entry name" value="Acetyltransf_7"/>
    <property type="match status" value="1"/>
</dbReference>
<evidence type="ECO:0000259" key="3">
    <source>
        <dbReference type="PROSITE" id="PS51186"/>
    </source>
</evidence>
<keyword evidence="2 4" id="KW-0012">Acyltransferase</keyword>
<dbReference type="GO" id="GO:0016746">
    <property type="term" value="F:acyltransferase activity"/>
    <property type="evidence" value="ECO:0007669"/>
    <property type="project" value="UniProtKB-KW"/>
</dbReference>
<keyword evidence="5" id="KW-1185">Reference proteome</keyword>